<proteinExistence type="predicted"/>
<name>A0A975JZW2_9MYCO</name>
<sequence>MRTPLMIAVAVVAVAGLGAAAGLSLSSSRDAEPLAPIVVDAPDWTPPDTPPASLWEASGIPHPPPPENLDGICPRAAAGDQAR</sequence>
<dbReference type="AlphaFoldDB" id="A0A975JZW2"/>
<evidence type="ECO:0000313" key="3">
    <source>
        <dbReference type="Proteomes" id="UP000682202"/>
    </source>
</evidence>
<reference evidence="2" key="1">
    <citation type="submission" date="2019-12" db="EMBL/GenBank/DDBJ databases">
        <title>Mycobacterium spongiae sp. nov.</title>
        <authorList>
            <person name="Stinear T."/>
        </authorList>
    </citation>
    <scope>NUCLEOTIDE SEQUENCE</scope>
    <source>
        <strain evidence="2">FSD4b-SM</strain>
    </source>
</reference>
<dbReference type="Proteomes" id="UP000682202">
    <property type="component" value="Chromosome"/>
</dbReference>
<dbReference type="EMBL" id="CP046600">
    <property type="protein sequence ID" value="QUR68119.1"/>
    <property type="molecule type" value="Genomic_DNA"/>
</dbReference>
<organism evidence="2 3">
    <name type="scientific">Mycobacterium spongiae</name>
    <dbReference type="NCBI Taxonomy" id="886343"/>
    <lineage>
        <taxon>Bacteria</taxon>
        <taxon>Bacillati</taxon>
        <taxon>Actinomycetota</taxon>
        <taxon>Actinomycetes</taxon>
        <taxon>Mycobacteriales</taxon>
        <taxon>Mycobacteriaceae</taxon>
        <taxon>Mycobacterium</taxon>
    </lineage>
</organism>
<accession>A0A975JZW2</accession>
<dbReference type="KEGG" id="mspg:F6B93_14395"/>
<keyword evidence="3" id="KW-1185">Reference proteome</keyword>
<evidence type="ECO:0000313" key="2">
    <source>
        <dbReference type="EMBL" id="QUR68119.1"/>
    </source>
</evidence>
<protein>
    <submittedName>
        <fullName evidence="2">Uncharacterized protein</fullName>
    </submittedName>
</protein>
<dbReference type="RefSeq" id="WP_211695692.1">
    <property type="nucleotide sequence ID" value="NZ_CP046600.1"/>
</dbReference>
<feature type="region of interest" description="Disordered" evidence="1">
    <location>
        <begin position="38"/>
        <end position="83"/>
    </location>
</feature>
<gene>
    <name evidence="2" type="ORF">F6B93_14395</name>
</gene>
<evidence type="ECO:0000256" key="1">
    <source>
        <dbReference type="SAM" id="MobiDB-lite"/>
    </source>
</evidence>